<name>E9SCP0_RUMAL</name>
<dbReference type="SUPFAM" id="SSF53822">
    <property type="entry name" value="Periplasmic binding protein-like I"/>
    <property type="match status" value="1"/>
</dbReference>
<dbReference type="Gene3D" id="3.40.50.2300">
    <property type="match status" value="2"/>
</dbReference>
<keyword evidence="6" id="KW-1185">Reference proteome</keyword>
<evidence type="ECO:0000313" key="6">
    <source>
        <dbReference type="Proteomes" id="UP000004259"/>
    </source>
</evidence>
<keyword evidence="3" id="KW-0804">Transcription</keyword>
<dbReference type="STRING" id="246199.CUS_6644"/>
<organism evidence="5 6">
    <name type="scientific">Ruminococcus albus 8</name>
    <dbReference type="NCBI Taxonomy" id="246199"/>
    <lineage>
        <taxon>Bacteria</taxon>
        <taxon>Bacillati</taxon>
        <taxon>Bacillota</taxon>
        <taxon>Clostridia</taxon>
        <taxon>Eubacteriales</taxon>
        <taxon>Oscillospiraceae</taxon>
        <taxon>Ruminococcus</taxon>
    </lineage>
</organism>
<feature type="domain" description="Transcriptional regulator LacI/GalR-like sensor" evidence="4">
    <location>
        <begin position="131"/>
        <end position="289"/>
    </location>
</feature>
<dbReference type="EMBL" id="ADKM02000085">
    <property type="protein sequence ID" value="EGC02934.1"/>
    <property type="molecule type" value="Genomic_DNA"/>
</dbReference>
<dbReference type="InterPro" id="IPR046335">
    <property type="entry name" value="LacI/GalR-like_sensor"/>
</dbReference>
<dbReference type="RefSeq" id="WP_002850017.1">
    <property type="nucleotide sequence ID" value="NZ_ADKM02000085.1"/>
</dbReference>
<dbReference type="CDD" id="cd06267">
    <property type="entry name" value="PBP1_LacI_sugar_binding-like"/>
    <property type="match status" value="1"/>
</dbReference>
<dbReference type="AlphaFoldDB" id="E9SCP0"/>
<dbReference type="InterPro" id="IPR028082">
    <property type="entry name" value="Peripla_BP_I"/>
</dbReference>
<dbReference type="OrthoDB" id="56125at2"/>
<dbReference type="GO" id="GO:0003700">
    <property type="term" value="F:DNA-binding transcription factor activity"/>
    <property type="evidence" value="ECO:0007669"/>
    <property type="project" value="TreeGrafter"/>
</dbReference>
<dbReference type="Proteomes" id="UP000004259">
    <property type="component" value="Unassembled WGS sequence"/>
</dbReference>
<comment type="caution">
    <text evidence="5">The sequence shown here is derived from an EMBL/GenBank/DDBJ whole genome shotgun (WGS) entry which is preliminary data.</text>
</comment>
<accession>E9SCP0</accession>
<dbReference type="Pfam" id="PF13377">
    <property type="entry name" value="Peripla_BP_3"/>
    <property type="match status" value="1"/>
</dbReference>
<gene>
    <name evidence="5" type="ORF">CUS_6644</name>
</gene>
<reference evidence="5 6" key="1">
    <citation type="submission" date="2011-02" db="EMBL/GenBank/DDBJ databases">
        <authorList>
            <person name="Nelson K.E."/>
            <person name="Sutton G."/>
            <person name="Torralba M."/>
            <person name="Durkin S."/>
            <person name="Harkins D."/>
            <person name="Montgomery R."/>
            <person name="Ziemer C."/>
            <person name="Klaassens E."/>
            <person name="Ocuiv P."/>
            <person name="Morrison M."/>
        </authorList>
    </citation>
    <scope>NUCLEOTIDE SEQUENCE [LARGE SCALE GENOMIC DNA]</scope>
    <source>
        <strain evidence="5 6">8</strain>
    </source>
</reference>
<keyword evidence="2" id="KW-0238">DNA-binding</keyword>
<keyword evidence="1" id="KW-0805">Transcription regulation</keyword>
<protein>
    <submittedName>
        <fullName evidence="5">Sugar-binding domain protein</fullName>
    </submittedName>
</protein>
<dbReference type="PANTHER" id="PTHR30146">
    <property type="entry name" value="LACI-RELATED TRANSCRIPTIONAL REPRESSOR"/>
    <property type="match status" value="1"/>
</dbReference>
<dbReference type="eggNOG" id="COG1600">
    <property type="taxonomic scope" value="Bacteria"/>
</dbReference>
<sequence>MNRIRPHIGLLAATLTDAFSNEFVKGAVSAAKRLETDLTVIPGKYLGIQHINDGFEAYYEYQYNVLFKYAAKARFDYIIAPVGTIAYAYDNEQKKRFLDSFSDTPVLCVASDVEGYECLEFDNGSGIISAVDYLAQHNRKHIGIMAGRSENSECTERYIAYRKGLEKNGLVFKESYLMYCDMSYDCINEAKKLLEDNPEIDAVICINDIIASVVYNAVKECSKTVGRDIAVIGFDDLPFAKDLNPPLATVRADAFLLGSVAVEKAYNYLNGIEDKRHLVETRFIPRESCFADKRFIKTPKTLFMGDTDSIKNNLKEYISDRTGSYEETMTIYEPLAELIDFLEKEFFDSTASDDSVNIAYEKIINIFPKDNSFGGETIKLYTIKESLYTWLLRNCMEENLPYIQKLLSAIENTFNQSSKSMPTRYIERTHLENLFIRDSLMFGGNLKDSYADILKRLCNVGSLTSYLYILEKPVEHHNDSEYPDEVKWLFKSFSYGAECINIPEKEQSISTYEVFNNPRLVSDRTRILIAADLFSAQTQYGLALLEPENSEFIDELELVTYQLSSAVRTLDILKNLNVILTDTRLALAMANDYQYIYCIDTNNGKLYRISA</sequence>
<evidence type="ECO:0000313" key="5">
    <source>
        <dbReference type="EMBL" id="EGC02934.1"/>
    </source>
</evidence>
<dbReference type="eggNOG" id="COG1609">
    <property type="taxonomic scope" value="Bacteria"/>
</dbReference>
<dbReference type="GO" id="GO:0000976">
    <property type="term" value="F:transcription cis-regulatory region binding"/>
    <property type="evidence" value="ECO:0007669"/>
    <property type="project" value="TreeGrafter"/>
</dbReference>
<evidence type="ECO:0000256" key="1">
    <source>
        <dbReference type="ARBA" id="ARBA00023015"/>
    </source>
</evidence>
<evidence type="ECO:0000256" key="2">
    <source>
        <dbReference type="ARBA" id="ARBA00023125"/>
    </source>
</evidence>
<dbReference type="PANTHER" id="PTHR30146:SF24">
    <property type="entry name" value="XYLOSE OPERON REGULATORY PROTEIN"/>
    <property type="match status" value="1"/>
</dbReference>
<evidence type="ECO:0000259" key="4">
    <source>
        <dbReference type="Pfam" id="PF13377"/>
    </source>
</evidence>
<proteinExistence type="predicted"/>
<evidence type="ECO:0000256" key="3">
    <source>
        <dbReference type="ARBA" id="ARBA00023163"/>
    </source>
</evidence>